<gene>
    <name evidence="1" type="ORF">RIF29_42271</name>
</gene>
<protein>
    <submittedName>
        <fullName evidence="1">Uncharacterized protein</fullName>
    </submittedName>
</protein>
<dbReference type="Proteomes" id="UP001372338">
    <property type="component" value="Unassembled WGS sequence"/>
</dbReference>
<dbReference type="AlphaFoldDB" id="A0AAN9E9I7"/>
<name>A0AAN9E9I7_CROPI</name>
<organism evidence="1 2">
    <name type="scientific">Crotalaria pallida</name>
    <name type="common">Smooth rattlebox</name>
    <name type="synonym">Crotalaria striata</name>
    <dbReference type="NCBI Taxonomy" id="3830"/>
    <lineage>
        <taxon>Eukaryota</taxon>
        <taxon>Viridiplantae</taxon>
        <taxon>Streptophyta</taxon>
        <taxon>Embryophyta</taxon>
        <taxon>Tracheophyta</taxon>
        <taxon>Spermatophyta</taxon>
        <taxon>Magnoliopsida</taxon>
        <taxon>eudicotyledons</taxon>
        <taxon>Gunneridae</taxon>
        <taxon>Pentapetalae</taxon>
        <taxon>rosids</taxon>
        <taxon>fabids</taxon>
        <taxon>Fabales</taxon>
        <taxon>Fabaceae</taxon>
        <taxon>Papilionoideae</taxon>
        <taxon>50 kb inversion clade</taxon>
        <taxon>genistoids sensu lato</taxon>
        <taxon>core genistoids</taxon>
        <taxon>Crotalarieae</taxon>
        <taxon>Crotalaria</taxon>
    </lineage>
</organism>
<keyword evidence="2" id="KW-1185">Reference proteome</keyword>
<evidence type="ECO:0000313" key="1">
    <source>
        <dbReference type="EMBL" id="KAK7247388.1"/>
    </source>
</evidence>
<evidence type="ECO:0000313" key="2">
    <source>
        <dbReference type="Proteomes" id="UP001372338"/>
    </source>
</evidence>
<proteinExistence type="predicted"/>
<accession>A0AAN9E9I7</accession>
<dbReference type="EMBL" id="JAYWIO010000008">
    <property type="protein sequence ID" value="KAK7247388.1"/>
    <property type="molecule type" value="Genomic_DNA"/>
</dbReference>
<sequence>MMSLSRGKPSRLHVKCAFEETVERWGTQPAITETKLASEPFPLPPSLPLTQSHSITFLYLQFHANTYPSLFFFKKALNFDCVMM</sequence>
<reference evidence="1 2" key="1">
    <citation type="submission" date="2024-01" db="EMBL/GenBank/DDBJ databases">
        <title>The genomes of 5 underutilized Papilionoideae crops provide insights into root nodulation and disease resistanc.</title>
        <authorList>
            <person name="Yuan L."/>
        </authorList>
    </citation>
    <scope>NUCLEOTIDE SEQUENCE [LARGE SCALE GENOMIC DNA]</scope>
    <source>
        <strain evidence="1">ZHUSHIDOU_FW_LH</strain>
        <tissue evidence="1">Leaf</tissue>
    </source>
</reference>
<comment type="caution">
    <text evidence="1">The sequence shown here is derived from an EMBL/GenBank/DDBJ whole genome shotgun (WGS) entry which is preliminary data.</text>
</comment>